<dbReference type="Gene3D" id="1.10.510.10">
    <property type="entry name" value="Transferase(Phosphotransferase) domain 1"/>
    <property type="match status" value="1"/>
</dbReference>
<keyword evidence="14" id="KW-1185">Reference proteome</keyword>
<evidence type="ECO:0000256" key="6">
    <source>
        <dbReference type="ARBA" id="ARBA00022840"/>
    </source>
</evidence>
<comment type="catalytic activity">
    <reaction evidence="8">
        <text>L-seryl-[protein] + ATP = O-phospho-L-seryl-[protein] + ADP + H(+)</text>
        <dbReference type="Rhea" id="RHEA:17989"/>
        <dbReference type="Rhea" id="RHEA-COMP:9863"/>
        <dbReference type="Rhea" id="RHEA-COMP:11604"/>
        <dbReference type="ChEBI" id="CHEBI:15378"/>
        <dbReference type="ChEBI" id="CHEBI:29999"/>
        <dbReference type="ChEBI" id="CHEBI:30616"/>
        <dbReference type="ChEBI" id="CHEBI:83421"/>
        <dbReference type="ChEBI" id="CHEBI:456216"/>
        <dbReference type="EC" id="2.7.11.1"/>
    </reaction>
</comment>
<keyword evidence="2 13" id="KW-0723">Serine/threonine-protein kinase</keyword>
<name>A0A1R4F127_9MICC</name>
<evidence type="ECO:0000313" key="13">
    <source>
        <dbReference type="EMBL" id="SJM49533.1"/>
    </source>
</evidence>
<feature type="transmembrane region" description="Helical" evidence="10">
    <location>
        <begin position="416"/>
        <end position="437"/>
    </location>
</feature>
<evidence type="ECO:0000256" key="1">
    <source>
        <dbReference type="ARBA" id="ARBA00012513"/>
    </source>
</evidence>
<dbReference type="InterPro" id="IPR008271">
    <property type="entry name" value="Ser/Thr_kinase_AS"/>
</dbReference>
<dbReference type="NCBIfam" id="NF033483">
    <property type="entry name" value="PknB_PASTA_kin"/>
    <property type="match status" value="1"/>
</dbReference>
<evidence type="ECO:0000256" key="9">
    <source>
        <dbReference type="SAM" id="MobiDB-lite"/>
    </source>
</evidence>
<evidence type="ECO:0000256" key="10">
    <source>
        <dbReference type="SAM" id="Phobius"/>
    </source>
</evidence>
<dbReference type="Gene3D" id="3.30.10.20">
    <property type="match status" value="4"/>
</dbReference>
<dbReference type="SUPFAM" id="SSF56112">
    <property type="entry name" value="Protein kinase-like (PK-like)"/>
    <property type="match status" value="1"/>
</dbReference>
<evidence type="ECO:0000256" key="2">
    <source>
        <dbReference type="ARBA" id="ARBA00022527"/>
    </source>
</evidence>
<feature type="domain" description="PASTA" evidence="12">
    <location>
        <begin position="575"/>
        <end position="641"/>
    </location>
</feature>
<proteinExistence type="predicted"/>
<comment type="catalytic activity">
    <reaction evidence="7">
        <text>L-threonyl-[protein] + ATP = O-phospho-L-threonyl-[protein] + ADP + H(+)</text>
        <dbReference type="Rhea" id="RHEA:46608"/>
        <dbReference type="Rhea" id="RHEA-COMP:11060"/>
        <dbReference type="Rhea" id="RHEA-COMP:11605"/>
        <dbReference type="ChEBI" id="CHEBI:15378"/>
        <dbReference type="ChEBI" id="CHEBI:30013"/>
        <dbReference type="ChEBI" id="CHEBI:30616"/>
        <dbReference type="ChEBI" id="CHEBI:61977"/>
        <dbReference type="ChEBI" id="CHEBI:456216"/>
        <dbReference type="EC" id="2.7.11.1"/>
    </reaction>
</comment>
<dbReference type="Pfam" id="PF00069">
    <property type="entry name" value="Pkinase"/>
    <property type="match status" value="1"/>
</dbReference>
<accession>A0A1R4F127</accession>
<feature type="compositionally biased region" description="Polar residues" evidence="9">
    <location>
        <begin position="331"/>
        <end position="341"/>
    </location>
</feature>
<evidence type="ECO:0000256" key="5">
    <source>
        <dbReference type="ARBA" id="ARBA00022777"/>
    </source>
</evidence>
<dbReference type="SMART" id="SM00740">
    <property type="entry name" value="PASTA"/>
    <property type="match status" value="4"/>
</dbReference>
<dbReference type="PANTHER" id="PTHR43289:SF34">
    <property type="entry name" value="SERINE_THREONINE-PROTEIN KINASE YBDM-RELATED"/>
    <property type="match status" value="1"/>
</dbReference>
<dbReference type="InterPro" id="IPR000719">
    <property type="entry name" value="Prot_kinase_dom"/>
</dbReference>
<gene>
    <name evidence="13" type="ORF">FM101_01675</name>
</gene>
<dbReference type="FunFam" id="1.10.510.10:FF:000021">
    <property type="entry name" value="Serine/threonine protein kinase"/>
    <property type="match status" value="1"/>
</dbReference>
<dbReference type="GO" id="GO:0045717">
    <property type="term" value="P:negative regulation of fatty acid biosynthetic process"/>
    <property type="evidence" value="ECO:0007669"/>
    <property type="project" value="UniProtKB-ARBA"/>
</dbReference>
<dbReference type="InterPro" id="IPR011009">
    <property type="entry name" value="Kinase-like_dom_sf"/>
</dbReference>
<evidence type="ECO:0000256" key="3">
    <source>
        <dbReference type="ARBA" id="ARBA00022679"/>
    </source>
</evidence>
<keyword evidence="10" id="KW-0812">Transmembrane</keyword>
<sequence>MIDGRYRIIERLAVGGMSTVYLATDIRLERNVALKILHPHLAEDPLLVERFRTEAITAAGFSHPHIVGVLDTGVDGHTAYLAMELVNGHTLRDLLKTQGRMAPRQALALLDAVVEGLAAAHAAGLVHRDIKPENVLLSNSGQIKLADFGLARAATNQTSTGNLIGTVAYVSPELVTGAPADARSDIYALGIMLYEMLTGDQPFVADAPIAVAYQHVSNDVPAPSLVLPGLAADLDELVEFCTRKEPEERPQDAEALLGEIRQIRRTLTDAELDSPSVDPESAGSGRGVDATEAIGSPVPLPSTGGQTEATEAITGSERSAGATEVIGAPDNATSVISTPAGATQALPRYNDHTDTGELTGLPLASEDPRSGASGLSPRARERQARKEAKNSRRQWAREAQRPRESLASPSSRRRGWILAIVLFLVTALVATGAWFFGMGPGSPVQIPQLSGQSAASAQQALEAGRVSSSSTQVFDDEIKKGLVVGSEPAAGTTIRRYQSVELLISKGPELFAVPNVVGLEEPAAQKALKGAQVEAGKATKEYDESIAAGQIVSQKPKPEAEVRRGTKVSYVVSRGRAPVKVPDVTGRSEKEAAATLKDAGLDPKKSGTEFDKNVEKGMVISQEPASGKAKRGTTVSFVVSKGPRMVEVPGVRGKQVEKAKKILKDAGFEVEINEGSFGIIFGTVATQDPSSGELPEGSTVTLGVV</sequence>
<feature type="domain" description="Protein kinase" evidence="11">
    <location>
        <begin position="6"/>
        <end position="267"/>
    </location>
</feature>
<dbReference type="FunFam" id="3.30.200.20:FF:000035">
    <property type="entry name" value="Serine/threonine protein kinase Stk1"/>
    <property type="match status" value="1"/>
</dbReference>
<dbReference type="PROSITE" id="PS51178">
    <property type="entry name" value="PASTA"/>
    <property type="match status" value="4"/>
</dbReference>
<evidence type="ECO:0000259" key="11">
    <source>
        <dbReference type="PROSITE" id="PS50011"/>
    </source>
</evidence>
<protein>
    <recommendedName>
        <fullName evidence="1">non-specific serine/threonine protein kinase</fullName>
        <ecNumber evidence="1">2.7.11.1</ecNumber>
    </recommendedName>
</protein>
<dbReference type="PANTHER" id="PTHR43289">
    <property type="entry name" value="MITOGEN-ACTIVATED PROTEIN KINASE KINASE KINASE 20-RELATED"/>
    <property type="match status" value="1"/>
</dbReference>
<dbReference type="EC" id="2.7.11.1" evidence="1"/>
<evidence type="ECO:0000256" key="7">
    <source>
        <dbReference type="ARBA" id="ARBA00047899"/>
    </source>
</evidence>
<feature type="domain" description="PASTA" evidence="12">
    <location>
        <begin position="441"/>
        <end position="506"/>
    </location>
</feature>
<keyword evidence="10" id="KW-1133">Transmembrane helix</keyword>
<dbReference type="PROSITE" id="PS50011">
    <property type="entry name" value="PROTEIN_KINASE_DOM"/>
    <property type="match status" value="1"/>
</dbReference>
<organism evidence="13 14">
    <name type="scientific">Arthrobacter rhombi</name>
    <dbReference type="NCBI Taxonomy" id="71253"/>
    <lineage>
        <taxon>Bacteria</taxon>
        <taxon>Bacillati</taxon>
        <taxon>Actinomycetota</taxon>
        <taxon>Actinomycetes</taxon>
        <taxon>Micrococcales</taxon>
        <taxon>Micrococcaceae</taxon>
        <taxon>Arthrobacter</taxon>
    </lineage>
</organism>
<reference evidence="13 14" key="1">
    <citation type="submission" date="2017-02" db="EMBL/GenBank/DDBJ databases">
        <authorList>
            <person name="Peterson S.W."/>
        </authorList>
    </citation>
    <scope>NUCLEOTIDE SEQUENCE [LARGE SCALE GENOMIC DNA]</scope>
    <source>
        <strain evidence="13 14">B Ar 00.02</strain>
    </source>
</reference>
<dbReference type="SMART" id="SM00220">
    <property type="entry name" value="S_TKc"/>
    <property type="match status" value="1"/>
</dbReference>
<dbReference type="PROSITE" id="PS00108">
    <property type="entry name" value="PROTEIN_KINASE_ST"/>
    <property type="match status" value="1"/>
</dbReference>
<evidence type="ECO:0000259" key="12">
    <source>
        <dbReference type="PROSITE" id="PS51178"/>
    </source>
</evidence>
<dbReference type="CDD" id="cd14014">
    <property type="entry name" value="STKc_PknB_like"/>
    <property type="match status" value="1"/>
</dbReference>
<dbReference type="CDD" id="cd06577">
    <property type="entry name" value="PASTA_pknB"/>
    <property type="match status" value="4"/>
</dbReference>
<feature type="domain" description="PASTA" evidence="12">
    <location>
        <begin position="642"/>
        <end position="705"/>
    </location>
</feature>
<feature type="compositionally biased region" description="Basic and acidic residues" evidence="9">
    <location>
        <begin position="378"/>
        <end position="404"/>
    </location>
</feature>
<keyword evidence="10" id="KW-0472">Membrane</keyword>
<evidence type="ECO:0000313" key="14">
    <source>
        <dbReference type="Proteomes" id="UP000195913"/>
    </source>
</evidence>
<evidence type="ECO:0000256" key="8">
    <source>
        <dbReference type="ARBA" id="ARBA00048679"/>
    </source>
</evidence>
<keyword evidence="4" id="KW-0547">Nucleotide-binding</keyword>
<dbReference type="EMBL" id="FUHW01000009">
    <property type="protein sequence ID" value="SJM49533.1"/>
    <property type="molecule type" value="Genomic_DNA"/>
</dbReference>
<dbReference type="GO" id="GO:0005524">
    <property type="term" value="F:ATP binding"/>
    <property type="evidence" value="ECO:0007669"/>
    <property type="project" value="UniProtKB-KW"/>
</dbReference>
<dbReference type="InterPro" id="IPR005543">
    <property type="entry name" value="PASTA_dom"/>
</dbReference>
<keyword evidence="6" id="KW-0067">ATP-binding</keyword>
<dbReference type="AlphaFoldDB" id="A0A1R4F127"/>
<feature type="region of interest" description="Disordered" evidence="9">
    <location>
        <begin position="267"/>
        <end position="408"/>
    </location>
</feature>
<dbReference type="GO" id="GO:0004674">
    <property type="term" value="F:protein serine/threonine kinase activity"/>
    <property type="evidence" value="ECO:0007669"/>
    <property type="project" value="UniProtKB-KW"/>
</dbReference>
<keyword evidence="5 13" id="KW-0418">Kinase</keyword>
<dbReference type="Proteomes" id="UP000195913">
    <property type="component" value="Unassembled WGS sequence"/>
</dbReference>
<keyword evidence="3" id="KW-0808">Transferase</keyword>
<evidence type="ECO:0000256" key="4">
    <source>
        <dbReference type="ARBA" id="ARBA00022741"/>
    </source>
</evidence>
<dbReference type="Gene3D" id="3.30.200.20">
    <property type="entry name" value="Phosphorylase Kinase, domain 1"/>
    <property type="match status" value="1"/>
</dbReference>
<dbReference type="Pfam" id="PF03793">
    <property type="entry name" value="PASTA"/>
    <property type="match status" value="4"/>
</dbReference>
<feature type="domain" description="PASTA" evidence="12">
    <location>
        <begin position="507"/>
        <end position="574"/>
    </location>
</feature>